<dbReference type="EMBL" id="BBLG01000002">
    <property type="protein sequence ID" value="GAK75658.1"/>
    <property type="molecule type" value="Genomic_DNA"/>
</dbReference>
<sequence length="93" mass="11353">MLFSILKYRYQNKDITQLVGRLFVDYLIFNYYSTIDYLKDQNKSADRKLKKIISDIISEGERYYKAYSDLDILKEFQPSTERLRYMDKIQNKK</sequence>
<organism evidence="1 2">
    <name type="scientific">Nonlabens ulvanivorans</name>
    <name type="common">Persicivirga ulvanivorans</name>
    <dbReference type="NCBI Taxonomy" id="906888"/>
    <lineage>
        <taxon>Bacteria</taxon>
        <taxon>Pseudomonadati</taxon>
        <taxon>Bacteroidota</taxon>
        <taxon>Flavobacteriia</taxon>
        <taxon>Flavobacteriales</taxon>
        <taxon>Flavobacteriaceae</taxon>
        <taxon>Nonlabens</taxon>
    </lineage>
</organism>
<evidence type="ECO:0000313" key="2">
    <source>
        <dbReference type="Proteomes" id="UP000028980"/>
    </source>
</evidence>
<reference evidence="1 2" key="1">
    <citation type="journal article" date="2014" name="Genome Announc.">
        <title>Draft Genome Sequences of Marine Flavobacterium Nonlabens Strains NR17, NR24, NR27, NR32, NR33, and Ara13.</title>
        <authorList>
            <person name="Nakanishi M."/>
            <person name="Meirelles P."/>
            <person name="Suzuki R."/>
            <person name="Takatani N."/>
            <person name="Mino S."/>
            <person name="Suda W."/>
            <person name="Oshima K."/>
            <person name="Hattori M."/>
            <person name="Ohkuma M."/>
            <person name="Hosokawa M."/>
            <person name="Miyashita K."/>
            <person name="Thompson F.L."/>
            <person name="Niwa A."/>
            <person name="Sawabe T."/>
            <person name="Sawabe T."/>
        </authorList>
    </citation>
    <scope>NUCLEOTIDE SEQUENCE [LARGE SCALE GENOMIC DNA]</scope>
    <source>
        <strain evidence="2">JCM19296</strain>
    </source>
</reference>
<dbReference type="Proteomes" id="UP000028980">
    <property type="component" value="Unassembled WGS sequence"/>
</dbReference>
<accession>A0A081D9R2</accession>
<gene>
    <name evidence="1" type="ORF">JCM19296_1250</name>
</gene>
<dbReference type="AlphaFoldDB" id="A0A081D9R2"/>
<comment type="caution">
    <text evidence="1">The sequence shown here is derived from an EMBL/GenBank/DDBJ whole genome shotgun (WGS) entry which is preliminary data.</text>
</comment>
<proteinExistence type="predicted"/>
<protein>
    <submittedName>
        <fullName evidence="1">Uncharacterized protein</fullName>
    </submittedName>
</protein>
<name>A0A081D9R2_NONUL</name>
<evidence type="ECO:0000313" key="1">
    <source>
        <dbReference type="EMBL" id="GAK75658.1"/>
    </source>
</evidence>